<proteinExistence type="inferred from homology"/>
<dbReference type="GO" id="GO:0008840">
    <property type="term" value="F:4-hydroxy-tetrahydrodipicolinate synthase activity"/>
    <property type="evidence" value="ECO:0007669"/>
    <property type="project" value="TreeGrafter"/>
</dbReference>
<dbReference type="InterPro" id="IPR013785">
    <property type="entry name" value="Aldolase_TIM"/>
</dbReference>
<evidence type="ECO:0000256" key="4">
    <source>
        <dbReference type="PIRSR" id="PIRSR001365-1"/>
    </source>
</evidence>
<evidence type="ECO:0000256" key="2">
    <source>
        <dbReference type="ARBA" id="ARBA00023239"/>
    </source>
</evidence>
<dbReference type="PANTHER" id="PTHR12128">
    <property type="entry name" value="DIHYDRODIPICOLINATE SYNTHASE"/>
    <property type="match status" value="1"/>
</dbReference>
<dbReference type="Proteomes" id="UP000246303">
    <property type="component" value="Unassembled WGS sequence"/>
</dbReference>
<evidence type="ECO:0000313" key="5">
    <source>
        <dbReference type="EMBL" id="PXA65209.1"/>
    </source>
</evidence>
<dbReference type="AlphaFoldDB" id="A0A2V3DRS5"/>
<comment type="similarity">
    <text evidence="1 3">Belongs to the DapA family.</text>
</comment>
<keyword evidence="6" id="KW-1185">Reference proteome</keyword>
<evidence type="ECO:0008006" key="7">
    <source>
        <dbReference type="Google" id="ProtNLM"/>
    </source>
</evidence>
<reference evidence="5 6" key="1">
    <citation type="submission" date="2018-05" db="EMBL/GenBank/DDBJ databases">
        <title>Genetic diversity of glacier-inhabiting Cryobacterium bacteria in China and description of Cryobacterium mengkeensis sp. nov. and Arthrobacter glacialis sp. nov.</title>
        <authorList>
            <person name="Liu Q."/>
            <person name="Xin Y.-H."/>
        </authorList>
    </citation>
    <scope>NUCLEOTIDE SEQUENCE [LARGE SCALE GENOMIC DNA]</scope>
    <source>
        <strain evidence="5 6">GP3</strain>
    </source>
</reference>
<evidence type="ECO:0000256" key="3">
    <source>
        <dbReference type="PIRNR" id="PIRNR001365"/>
    </source>
</evidence>
<dbReference type="CDD" id="cd00408">
    <property type="entry name" value="DHDPS-like"/>
    <property type="match status" value="1"/>
</dbReference>
<gene>
    <name evidence="5" type="ORF">CVS29_11085</name>
</gene>
<name>A0A2V3DRS5_9MICC</name>
<dbReference type="SMART" id="SM01130">
    <property type="entry name" value="DHDPS"/>
    <property type="match status" value="1"/>
</dbReference>
<keyword evidence="2 3" id="KW-0456">Lyase</keyword>
<dbReference type="PANTHER" id="PTHR12128:SF66">
    <property type="entry name" value="4-HYDROXY-2-OXOGLUTARATE ALDOLASE, MITOCHONDRIAL"/>
    <property type="match status" value="1"/>
</dbReference>
<feature type="active site" description="Proton donor/acceptor" evidence="4">
    <location>
        <position position="143"/>
    </location>
</feature>
<accession>A0A2V3DRS5</accession>
<sequence>MTRHFTGLIAYPITPLTHDDELDMGVLAHLVHNAARAGVSGITVLATSGAGVTFDRGERKSVVEAAVQAAEGAAMAGDAPIPVYAAVSAASTRQVRQFSQDAERAGAAGLLVAPFSYLPLSDGEVRTLFAEVADATELPLCFYNKPVQTQYDLTPATLTHLANTARVVAVKETMRREHIVSRVSVLRDASGPDFSLGLSSDVQLLADRPDVDAWHTGLAALMPADYAQVWSRSRNGHEQGSGLALLQAVALALSGVRHSVGALHALAGELGVATANPRGPFGLPGSADVQLLQAALS</sequence>
<evidence type="ECO:0000313" key="6">
    <source>
        <dbReference type="Proteomes" id="UP000246303"/>
    </source>
</evidence>
<dbReference type="SUPFAM" id="SSF51569">
    <property type="entry name" value="Aldolase"/>
    <property type="match status" value="1"/>
</dbReference>
<feature type="active site" description="Schiff-base intermediate with substrate" evidence="4">
    <location>
        <position position="171"/>
    </location>
</feature>
<organism evidence="5 6">
    <name type="scientific">Arthrobacter psychrochitiniphilus</name>
    <dbReference type="NCBI Taxonomy" id="291045"/>
    <lineage>
        <taxon>Bacteria</taxon>
        <taxon>Bacillati</taxon>
        <taxon>Actinomycetota</taxon>
        <taxon>Actinomycetes</taxon>
        <taxon>Micrococcales</taxon>
        <taxon>Micrococcaceae</taxon>
        <taxon>Arthrobacter</taxon>
    </lineage>
</organism>
<dbReference type="Gene3D" id="3.20.20.70">
    <property type="entry name" value="Aldolase class I"/>
    <property type="match status" value="1"/>
</dbReference>
<dbReference type="PRINTS" id="PR00146">
    <property type="entry name" value="DHPICSNTHASE"/>
</dbReference>
<dbReference type="Pfam" id="PF00701">
    <property type="entry name" value="DHDPS"/>
    <property type="match status" value="1"/>
</dbReference>
<dbReference type="OrthoDB" id="9778880at2"/>
<comment type="caution">
    <text evidence="5">The sequence shown here is derived from an EMBL/GenBank/DDBJ whole genome shotgun (WGS) entry which is preliminary data.</text>
</comment>
<dbReference type="EMBL" id="QHLZ01000006">
    <property type="protein sequence ID" value="PXA65209.1"/>
    <property type="molecule type" value="Genomic_DNA"/>
</dbReference>
<protein>
    <recommendedName>
        <fullName evidence="7">Dihydrodipicolinate synthase family protein</fullName>
    </recommendedName>
</protein>
<dbReference type="InterPro" id="IPR002220">
    <property type="entry name" value="DapA-like"/>
</dbReference>
<dbReference type="PIRSF" id="PIRSF001365">
    <property type="entry name" value="DHDPS"/>
    <property type="match status" value="1"/>
</dbReference>
<dbReference type="RefSeq" id="WP_110106385.1">
    <property type="nucleotide sequence ID" value="NZ_JACBZZ010000001.1"/>
</dbReference>
<evidence type="ECO:0000256" key="1">
    <source>
        <dbReference type="ARBA" id="ARBA00007592"/>
    </source>
</evidence>